<feature type="non-terminal residue" evidence="2">
    <location>
        <position position="263"/>
    </location>
</feature>
<name>A0A067EGG1_CITSI</name>
<evidence type="ECO:0000256" key="1">
    <source>
        <dbReference type="SAM" id="SignalP"/>
    </source>
</evidence>
<dbReference type="Pfam" id="PF01190">
    <property type="entry name" value="Pollen_Ole_e_1"/>
    <property type="match status" value="1"/>
</dbReference>
<dbReference type="STRING" id="2711.A0A067EGG1"/>
<dbReference type="eggNOG" id="ENOG502QTFH">
    <property type="taxonomic scope" value="Eukaryota"/>
</dbReference>
<accession>A0A067EGG1</accession>
<evidence type="ECO:0000313" key="2">
    <source>
        <dbReference type="EMBL" id="KDO50016.1"/>
    </source>
</evidence>
<organism evidence="2 3">
    <name type="scientific">Citrus sinensis</name>
    <name type="common">Sweet orange</name>
    <name type="synonym">Citrus aurantium var. sinensis</name>
    <dbReference type="NCBI Taxonomy" id="2711"/>
    <lineage>
        <taxon>Eukaryota</taxon>
        <taxon>Viridiplantae</taxon>
        <taxon>Streptophyta</taxon>
        <taxon>Embryophyta</taxon>
        <taxon>Tracheophyta</taxon>
        <taxon>Spermatophyta</taxon>
        <taxon>Magnoliopsida</taxon>
        <taxon>eudicotyledons</taxon>
        <taxon>Gunneridae</taxon>
        <taxon>Pentapetalae</taxon>
        <taxon>rosids</taxon>
        <taxon>malvids</taxon>
        <taxon>Sapindales</taxon>
        <taxon>Rutaceae</taxon>
        <taxon>Aurantioideae</taxon>
        <taxon>Citrus</taxon>
    </lineage>
</organism>
<dbReference type="Proteomes" id="UP000027120">
    <property type="component" value="Unassembled WGS sequence"/>
</dbReference>
<evidence type="ECO:0000313" key="3">
    <source>
        <dbReference type="Proteomes" id="UP000027120"/>
    </source>
</evidence>
<dbReference type="PANTHER" id="PTHR33935">
    <property type="entry name" value="OS10G0148100 PROTEIN"/>
    <property type="match status" value="1"/>
</dbReference>
<evidence type="ECO:0008006" key="4">
    <source>
        <dbReference type="Google" id="ProtNLM"/>
    </source>
</evidence>
<dbReference type="SMR" id="A0A067EGG1"/>
<feature type="signal peptide" evidence="1">
    <location>
        <begin position="1"/>
        <end position="27"/>
    </location>
</feature>
<proteinExistence type="predicted"/>
<gene>
    <name evidence="2" type="ORF">CISIN_1g043343mg</name>
</gene>
<keyword evidence="3" id="KW-1185">Reference proteome</keyword>
<reference evidence="2 3" key="1">
    <citation type="submission" date="2014-04" db="EMBL/GenBank/DDBJ databases">
        <authorList>
            <consortium name="International Citrus Genome Consortium"/>
            <person name="Gmitter F."/>
            <person name="Chen C."/>
            <person name="Farmerie W."/>
            <person name="Harkins T."/>
            <person name="Desany B."/>
            <person name="Mohiuddin M."/>
            <person name="Kodira C."/>
            <person name="Borodovsky M."/>
            <person name="Lomsadze A."/>
            <person name="Burns P."/>
            <person name="Jenkins J."/>
            <person name="Prochnik S."/>
            <person name="Shu S."/>
            <person name="Chapman J."/>
            <person name="Pitluck S."/>
            <person name="Schmutz J."/>
            <person name="Rokhsar D."/>
        </authorList>
    </citation>
    <scope>NUCLEOTIDE SEQUENCE</scope>
</reference>
<protein>
    <recommendedName>
        <fullName evidence="4">Proline-rich protein</fullName>
    </recommendedName>
</protein>
<dbReference type="AlphaFoldDB" id="A0A067EGG1"/>
<feature type="chain" id="PRO_5001640237" description="Proline-rich protein" evidence="1">
    <location>
        <begin position="28"/>
        <end position="263"/>
    </location>
</feature>
<dbReference type="PANTHER" id="PTHR33935:SF22">
    <property type="entry name" value="OS10G0149400 PROTEIN"/>
    <property type="match status" value="1"/>
</dbReference>
<keyword evidence="1" id="KW-0732">Signal</keyword>
<dbReference type="PaxDb" id="2711-XP_006487410.1"/>
<sequence length="263" mass="29129">MRILPGSRGVLVCFLVPLLFAVSLCHAKDKAVEVVGTGECADCALSNFKTSQAFSGLRVTIDCKSKNGEFKTRGTGELDEEGQFKVSLPEEIVEDGKLKDECYAQVHSSSATPCPAYDGLESSKIVLKTKINGKHTFGLAKKLKFSPVTCASAFFWPHFKYPPLPKWSHPKFKLPHLKSFGHHPFPFPPKSFPPKFKKPLPPIPKFKKPLPPIPKIPPVPFYKPKPPIPKVIPPPIPIYKPKPPIPKVLPPPIPIYKLKPPIP</sequence>
<dbReference type="EMBL" id="KK785093">
    <property type="protein sequence ID" value="KDO50016.1"/>
    <property type="molecule type" value="Genomic_DNA"/>
</dbReference>